<dbReference type="Gene3D" id="3.40.50.300">
    <property type="entry name" value="P-loop containing nucleotide triphosphate hydrolases"/>
    <property type="match status" value="1"/>
</dbReference>
<evidence type="ECO:0000256" key="4">
    <source>
        <dbReference type="ARBA" id="ARBA00022695"/>
    </source>
</evidence>
<dbReference type="InterPro" id="IPR050238">
    <property type="entry name" value="DNA_Rep/Repair_Clamp_Loader"/>
</dbReference>
<dbReference type="SUPFAM" id="SSF52540">
    <property type="entry name" value="P-loop containing nucleoside triphosphate hydrolases"/>
    <property type="match status" value="1"/>
</dbReference>
<dbReference type="Pfam" id="PF09115">
    <property type="entry name" value="DNApol3-delta_C"/>
    <property type="match status" value="1"/>
</dbReference>
<gene>
    <name evidence="9" type="ORF">SAMN02745123_01534</name>
</gene>
<organism evidence="9 10">
    <name type="scientific">Desulforamulus aeronauticus DSM 10349</name>
    <dbReference type="NCBI Taxonomy" id="1121421"/>
    <lineage>
        <taxon>Bacteria</taxon>
        <taxon>Bacillati</taxon>
        <taxon>Bacillota</taxon>
        <taxon>Clostridia</taxon>
        <taxon>Eubacteriales</taxon>
        <taxon>Peptococcaceae</taxon>
        <taxon>Desulforamulus</taxon>
    </lineage>
</organism>
<accession>A0A1M6RNB6</accession>
<dbReference type="PANTHER" id="PTHR11669:SF8">
    <property type="entry name" value="DNA POLYMERASE III SUBUNIT DELTA"/>
    <property type="match status" value="1"/>
</dbReference>
<dbReference type="InterPro" id="IPR015199">
    <property type="entry name" value="DNA_pol_III_delta_C"/>
</dbReference>
<protein>
    <recommendedName>
        <fullName evidence="2">DNA polymerase III subunit delta'</fullName>
        <ecNumber evidence="1">2.7.7.7</ecNumber>
    </recommendedName>
</protein>
<keyword evidence="3" id="KW-0808">Transferase</keyword>
<evidence type="ECO:0000313" key="10">
    <source>
        <dbReference type="Proteomes" id="UP000183997"/>
    </source>
</evidence>
<dbReference type="CDD" id="cd00009">
    <property type="entry name" value="AAA"/>
    <property type="match status" value="1"/>
</dbReference>
<comment type="catalytic activity">
    <reaction evidence="7">
        <text>DNA(n) + a 2'-deoxyribonucleoside 5'-triphosphate = DNA(n+1) + diphosphate</text>
        <dbReference type="Rhea" id="RHEA:22508"/>
        <dbReference type="Rhea" id="RHEA-COMP:17339"/>
        <dbReference type="Rhea" id="RHEA-COMP:17340"/>
        <dbReference type="ChEBI" id="CHEBI:33019"/>
        <dbReference type="ChEBI" id="CHEBI:61560"/>
        <dbReference type="ChEBI" id="CHEBI:173112"/>
        <dbReference type="EC" id="2.7.7.7"/>
    </reaction>
</comment>
<keyword evidence="6" id="KW-0239">DNA-directed DNA polymerase</keyword>
<sequence length="329" mass="37111">MPRINEVIGHREIVQTLKNALQRNKVAHAYLFMGPSGVGKQVVARALAGALLCESPIEGDACGHCRSCRQNEGGNHPDLHIVGPVGTSLKIEQIRELQKQVQYKPYQGQRHVYIMEKVDTMTQEAANSFLKTLEEPSGQTVFILSTDQPYALLPTILSRCQQCQFRPLRNQEVVEGLMRYCQLDKDTAKKLAPLSGGSLGRGMLLAEGGAWPLREQALKVSQRLMQMDELEALRLAEELSEDRGQAAECLAILLLWFRDLLIYHYTEDRHLLMNQDKLEMLLDQAQRYRPGLLLAIIEETKQARERILANANTRMTLEALLLKIHSYGG</sequence>
<dbReference type="FunFam" id="3.40.50.300:FF:001255">
    <property type="entry name" value="DNA polymerase III subunit delta"/>
    <property type="match status" value="1"/>
</dbReference>
<keyword evidence="10" id="KW-1185">Reference proteome</keyword>
<evidence type="ECO:0000256" key="6">
    <source>
        <dbReference type="ARBA" id="ARBA00022932"/>
    </source>
</evidence>
<dbReference type="GO" id="GO:0003677">
    <property type="term" value="F:DNA binding"/>
    <property type="evidence" value="ECO:0007669"/>
    <property type="project" value="InterPro"/>
</dbReference>
<dbReference type="EMBL" id="FRAR01000011">
    <property type="protein sequence ID" value="SHK33890.1"/>
    <property type="molecule type" value="Genomic_DNA"/>
</dbReference>
<name>A0A1M6RNB6_9FIRM</name>
<keyword evidence="4" id="KW-0548">Nucleotidyltransferase</keyword>
<dbReference type="PANTHER" id="PTHR11669">
    <property type="entry name" value="REPLICATION FACTOR C / DNA POLYMERASE III GAMMA-TAU SUBUNIT"/>
    <property type="match status" value="1"/>
</dbReference>
<dbReference type="STRING" id="1121421.SAMN02745123_01534"/>
<evidence type="ECO:0000313" key="9">
    <source>
        <dbReference type="EMBL" id="SHK33890.1"/>
    </source>
</evidence>
<dbReference type="GO" id="GO:0006261">
    <property type="term" value="P:DNA-templated DNA replication"/>
    <property type="evidence" value="ECO:0007669"/>
    <property type="project" value="TreeGrafter"/>
</dbReference>
<dbReference type="Pfam" id="PF13177">
    <property type="entry name" value="DNA_pol3_delta2"/>
    <property type="match status" value="1"/>
</dbReference>
<evidence type="ECO:0000259" key="8">
    <source>
        <dbReference type="Pfam" id="PF09115"/>
    </source>
</evidence>
<proteinExistence type="predicted"/>
<dbReference type="AlphaFoldDB" id="A0A1M6RNB6"/>
<dbReference type="OrthoDB" id="9810148at2"/>
<dbReference type="NCBIfam" id="TIGR00678">
    <property type="entry name" value="holB"/>
    <property type="match status" value="1"/>
</dbReference>
<dbReference type="InterPro" id="IPR008921">
    <property type="entry name" value="DNA_pol3_clamp-load_cplx_C"/>
</dbReference>
<dbReference type="InterPro" id="IPR004622">
    <property type="entry name" value="DNA_pol_HolB"/>
</dbReference>
<dbReference type="EC" id="2.7.7.7" evidence="1"/>
<dbReference type="GO" id="GO:0009360">
    <property type="term" value="C:DNA polymerase III complex"/>
    <property type="evidence" value="ECO:0007669"/>
    <property type="project" value="InterPro"/>
</dbReference>
<keyword evidence="5" id="KW-0235">DNA replication</keyword>
<evidence type="ECO:0000256" key="1">
    <source>
        <dbReference type="ARBA" id="ARBA00012417"/>
    </source>
</evidence>
<dbReference type="SUPFAM" id="SSF48019">
    <property type="entry name" value="post-AAA+ oligomerization domain-like"/>
    <property type="match status" value="1"/>
</dbReference>
<evidence type="ECO:0000256" key="3">
    <source>
        <dbReference type="ARBA" id="ARBA00022679"/>
    </source>
</evidence>
<evidence type="ECO:0000256" key="2">
    <source>
        <dbReference type="ARBA" id="ARBA00014363"/>
    </source>
</evidence>
<dbReference type="RefSeq" id="WP_072912648.1">
    <property type="nucleotide sequence ID" value="NZ_FRAR01000011.1"/>
</dbReference>
<evidence type="ECO:0000256" key="7">
    <source>
        <dbReference type="ARBA" id="ARBA00049244"/>
    </source>
</evidence>
<dbReference type="InterPro" id="IPR027417">
    <property type="entry name" value="P-loop_NTPase"/>
</dbReference>
<evidence type="ECO:0000256" key="5">
    <source>
        <dbReference type="ARBA" id="ARBA00022705"/>
    </source>
</evidence>
<feature type="domain" description="DNA polymerase III delta subunit C-terminal" evidence="8">
    <location>
        <begin position="211"/>
        <end position="324"/>
    </location>
</feature>
<dbReference type="GO" id="GO:0003887">
    <property type="term" value="F:DNA-directed DNA polymerase activity"/>
    <property type="evidence" value="ECO:0007669"/>
    <property type="project" value="UniProtKB-KW"/>
</dbReference>
<dbReference type="Proteomes" id="UP000183997">
    <property type="component" value="Unassembled WGS sequence"/>
</dbReference>
<reference evidence="10" key="1">
    <citation type="submission" date="2016-11" db="EMBL/GenBank/DDBJ databases">
        <authorList>
            <person name="Varghese N."/>
            <person name="Submissions S."/>
        </authorList>
    </citation>
    <scope>NUCLEOTIDE SEQUENCE [LARGE SCALE GENOMIC DNA]</scope>
    <source>
        <strain evidence="10">DSM 10349</strain>
    </source>
</reference>
<dbReference type="Gene3D" id="1.20.272.10">
    <property type="match status" value="1"/>
</dbReference>
<dbReference type="GO" id="GO:0008408">
    <property type="term" value="F:3'-5' exonuclease activity"/>
    <property type="evidence" value="ECO:0007669"/>
    <property type="project" value="InterPro"/>
</dbReference>